<protein>
    <recommendedName>
        <fullName evidence="2">DUF6534 domain-containing protein</fullName>
    </recommendedName>
</protein>
<sequence>MDAITGALLIGTWASSLLYTAEMYQAVYYYRHFKNDNWRLKTLVEHSRLRFVLIPSIIFILPQYTVTHVGDTAYFANQNWTIPVYVFTTAAVALPVQIYLVARYWKLCAFLSSAVSLLDPRCGAQTIFGGSFTCGLMVAVFPAFKDRDKLKIPATLWLITEAAADIGIAVALLWEFLKTRPTSTETRNVVKRLIAVTLQTGTATAAIAVAALIGYLLNEESNIGVGFAWCLGRTYVLSMVRPFTFASVLVLLSNLNVRKSARVWTPSTSKAATSTIHSTSVVFAQPGTEMDTNLSGLYSHRTAVVHIEGQQEMNPQSLMTKKSMHHPEYTTDIEMGHLSCKKEQEEGGC</sequence>
<dbReference type="EMBL" id="JARIHO010000024">
    <property type="protein sequence ID" value="KAJ7342795.1"/>
    <property type="molecule type" value="Genomic_DNA"/>
</dbReference>
<feature type="transmembrane region" description="Helical" evidence="1">
    <location>
        <begin position="156"/>
        <end position="177"/>
    </location>
</feature>
<proteinExistence type="predicted"/>
<keyword evidence="1" id="KW-1133">Transmembrane helix</keyword>
<feature type="transmembrane region" description="Helical" evidence="1">
    <location>
        <begin position="189"/>
        <end position="215"/>
    </location>
</feature>
<evidence type="ECO:0000256" key="1">
    <source>
        <dbReference type="SAM" id="Phobius"/>
    </source>
</evidence>
<evidence type="ECO:0000259" key="2">
    <source>
        <dbReference type="Pfam" id="PF20152"/>
    </source>
</evidence>
<dbReference type="Pfam" id="PF20152">
    <property type="entry name" value="DUF6534"/>
    <property type="match status" value="1"/>
</dbReference>
<feature type="transmembrane region" description="Helical" evidence="1">
    <location>
        <begin position="82"/>
        <end position="102"/>
    </location>
</feature>
<feature type="transmembrane region" description="Helical" evidence="1">
    <location>
        <begin position="235"/>
        <end position="252"/>
    </location>
</feature>
<dbReference type="AlphaFoldDB" id="A0AAD7EQB0"/>
<dbReference type="InterPro" id="IPR045339">
    <property type="entry name" value="DUF6534"/>
</dbReference>
<keyword evidence="4" id="KW-1185">Reference proteome</keyword>
<accession>A0AAD7EQB0</accession>
<keyword evidence="1" id="KW-0812">Transmembrane</keyword>
<organism evidence="3 4">
    <name type="scientific">Mycena albidolilacea</name>
    <dbReference type="NCBI Taxonomy" id="1033008"/>
    <lineage>
        <taxon>Eukaryota</taxon>
        <taxon>Fungi</taxon>
        <taxon>Dikarya</taxon>
        <taxon>Basidiomycota</taxon>
        <taxon>Agaricomycotina</taxon>
        <taxon>Agaricomycetes</taxon>
        <taxon>Agaricomycetidae</taxon>
        <taxon>Agaricales</taxon>
        <taxon>Marasmiineae</taxon>
        <taxon>Mycenaceae</taxon>
        <taxon>Mycena</taxon>
    </lineage>
</organism>
<dbReference type="PANTHER" id="PTHR40465:SF1">
    <property type="entry name" value="DUF6534 DOMAIN-CONTAINING PROTEIN"/>
    <property type="match status" value="1"/>
</dbReference>
<evidence type="ECO:0000313" key="3">
    <source>
        <dbReference type="EMBL" id="KAJ7342795.1"/>
    </source>
</evidence>
<gene>
    <name evidence="3" type="ORF">DFH08DRAFT_1011176</name>
</gene>
<feature type="transmembrane region" description="Helical" evidence="1">
    <location>
        <begin position="51"/>
        <end position="70"/>
    </location>
</feature>
<feature type="transmembrane region" description="Helical" evidence="1">
    <location>
        <begin position="6"/>
        <end position="30"/>
    </location>
</feature>
<name>A0AAD7EQB0_9AGAR</name>
<keyword evidence="1" id="KW-0472">Membrane</keyword>
<feature type="transmembrane region" description="Helical" evidence="1">
    <location>
        <begin position="123"/>
        <end position="144"/>
    </location>
</feature>
<reference evidence="3" key="1">
    <citation type="submission" date="2023-03" db="EMBL/GenBank/DDBJ databases">
        <title>Massive genome expansion in bonnet fungi (Mycena s.s.) driven by repeated elements and novel gene families across ecological guilds.</title>
        <authorList>
            <consortium name="Lawrence Berkeley National Laboratory"/>
            <person name="Harder C.B."/>
            <person name="Miyauchi S."/>
            <person name="Viragh M."/>
            <person name="Kuo A."/>
            <person name="Thoen E."/>
            <person name="Andreopoulos B."/>
            <person name="Lu D."/>
            <person name="Skrede I."/>
            <person name="Drula E."/>
            <person name="Henrissat B."/>
            <person name="Morin E."/>
            <person name="Kohler A."/>
            <person name="Barry K."/>
            <person name="LaButti K."/>
            <person name="Morin E."/>
            <person name="Salamov A."/>
            <person name="Lipzen A."/>
            <person name="Mereny Z."/>
            <person name="Hegedus B."/>
            <person name="Baldrian P."/>
            <person name="Stursova M."/>
            <person name="Weitz H."/>
            <person name="Taylor A."/>
            <person name="Grigoriev I.V."/>
            <person name="Nagy L.G."/>
            <person name="Martin F."/>
            <person name="Kauserud H."/>
        </authorList>
    </citation>
    <scope>NUCLEOTIDE SEQUENCE</scope>
    <source>
        <strain evidence="3">CBHHK002</strain>
    </source>
</reference>
<comment type="caution">
    <text evidence="3">The sequence shown here is derived from an EMBL/GenBank/DDBJ whole genome shotgun (WGS) entry which is preliminary data.</text>
</comment>
<dbReference type="PANTHER" id="PTHR40465">
    <property type="entry name" value="CHROMOSOME 1, WHOLE GENOME SHOTGUN SEQUENCE"/>
    <property type="match status" value="1"/>
</dbReference>
<dbReference type="Proteomes" id="UP001218218">
    <property type="component" value="Unassembled WGS sequence"/>
</dbReference>
<feature type="domain" description="DUF6534" evidence="2">
    <location>
        <begin position="162"/>
        <end position="240"/>
    </location>
</feature>
<evidence type="ECO:0000313" key="4">
    <source>
        <dbReference type="Proteomes" id="UP001218218"/>
    </source>
</evidence>